<dbReference type="InterPro" id="IPR041532">
    <property type="entry name" value="RlmI-like_PUA"/>
</dbReference>
<evidence type="ECO:0000313" key="11">
    <source>
        <dbReference type="Proteomes" id="UP000472676"/>
    </source>
</evidence>
<dbReference type="Gene3D" id="2.30.130.10">
    <property type="entry name" value="PUA domain"/>
    <property type="match status" value="1"/>
</dbReference>
<evidence type="ECO:0000256" key="2">
    <source>
        <dbReference type="ARBA" id="ARBA00022490"/>
    </source>
</evidence>
<dbReference type="GO" id="GO:0005737">
    <property type="term" value="C:cytoplasm"/>
    <property type="evidence" value="ECO:0007669"/>
    <property type="project" value="UniProtKB-SubCell"/>
</dbReference>
<dbReference type="Gene3D" id="3.30.750.80">
    <property type="entry name" value="RNA methyltransferase domain (HRMD) like"/>
    <property type="match status" value="1"/>
</dbReference>
<keyword evidence="2" id="KW-0963">Cytoplasm</keyword>
<dbReference type="GO" id="GO:0032259">
    <property type="term" value="P:methylation"/>
    <property type="evidence" value="ECO:0007669"/>
    <property type="project" value="UniProtKB-KW"/>
</dbReference>
<dbReference type="EMBL" id="JAAMOW010000003">
    <property type="protein sequence ID" value="NGY04625.1"/>
    <property type="molecule type" value="Genomic_DNA"/>
</dbReference>
<proteinExistence type="inferred from homology"/>
<organism evidence="10 11">
    <name type="scientific">Solimonas terrae</name>
    <dbReference type="NCBI Taxonomy" id="1396819"/>
    <lineage>
        <taxon>Bacteria</taxon>
        <taxon>Pseudomonadati</taxon>
        <taxon>Pseudomonadota</taxon>
        <taxon>Gammaproteobacteria</taxon>
        <taxon>Nevskiales</taxon>
        <taxon>Nevskiaceae</taxon>
        <taxon>Solimonas</taxon>
    </lineage>
</organism>
<evidence type="ECO:0000259" key="9">
    <source>
        <dbReference type="Pfam" id="PF17785"/>
    </source>
</evidence>
<protein>
    <submittedName>
        <fullName evidence="10">Class I SAM-dependent rRNA methyltransferase</fullName>
    </submittedName>
</protein>
<keyword evidence="3" id="KW-0698">rRNA processing</keyword>
<evidence type="ECO:0000256" key="1">
    <source>
        <dbReference type="ARBA" id="ARBA00004496"/>
    </source>
</evidence>
<dbReference type="SUPFAM" id="SSF88697">
    <property type="entry name" value="PUA domain-like"/>
    <property type="match status" value="1"/>
</dbReference>
<dbReference type="Gene3D" id="3.40.50.150">
    <property type="entry name" value="Vaccinia Virus protein VP39"/>
    <property type="match status" value="1"/>
</dbReference>
<comment type="caution">
    <text evidence="10">The sequence shown here is derived from an EMBL/GenBank/DDBJ whole genome shotgun (WGS) entry which is preliminary data.</text>
</comment>
<dbReference type="AlphaFoldDB" id="A0A6M2BQX8"/>
<dbReference type="CDD" id="cd21153">
    <property type="entry name" value="PUA_RlmI"/>
    <property type="match status" value="1"/>
</dbReference>
<dbReference type="GO" id="GO:0003723">
    <property type="term" value="F:RNA binding"/>
    <property type="evidence" value="ECO:0007669"/>
    <property type="project" value="InterPro"/>
</dbReference>
<dbReference type="CDD" id="cd02440">
    <property type="entry name" value="AdoMet_MTases"/>
    <property type="match status" value="1"/>
</dbReference>
<dbReference type="InterPro" id="IPR019614">
    <property type="entry name" value="SAM-dep_methyl-trfase"/>
</dbReference>
<dbReference type="Pfam" id="PF10672">
    <property type="entry name" value="Methyltrans_SAM"/>
    <property type="match status" value="1"/>
</dbReference>
<keyword evidence="11" id="KW-1185">Reference proteome</keyword>
<name>A0A6M2BQX8_9GAMM</name>
<reference evidence="10 11" key="1">
    <citation type="journal article" date="2014" name="Int. J. Syst. Evol. Microbiol.">
        <title>Solimonas terrae sp. nov., isolated from soil.</title>
        <authorList>
            <person name="Kim S.J."/>
            <person name="Moon J.Y."/>
            <person name="Weon H.Y."/>
            <person name="Ahn J.H."/>
            <person name="Chen W.M."/>
            <person name="Kwon S.W."/>
        </authorList>
    </citation>
    <scope>NUCLEOTIDE SEQUENCE [LARGE SCALE GENOMIC DNA]</scope>
    <source>
        <strain evidence="10 11">KIS83-12</strain>
    </source>
</reference>
<comment type="similarity">
    <text evidence="7">Belongs to the methyltransferase superfamily. RlmI family.</text>
</comment>
<feature type="domain" description="RlmI-like PUA" evidence="9">
    <location>
        <begin position="8"/>
        <end position="71"/>
    </location>
</feature>
<dbReference type="PANTHER" id="PTHR42873:SF1">
    <property type="entry name" value="S-ADENOSYLMETHIONINE-DEPENDENT METHYLTRANSFERASE DOMAIN-CONTAINING PROTEIN"/>
    <property type="match status" value="1"/>
</dbReference>
<dbReference type="PROSITE" id="PS50890">
    <property type="entry name" value="PUA"/>
    <property type="match status" value="1"/>
</dbReference>
<dbReference type="Proteomes" id="UP000472676">
    <property type="component" value="Unassembled WGS sequence"/>
</dbReference>
<keyword evidence="4 10" id="KW-0489">Methyltransferase</keyword>
<evidence type="ECO:0000256" key="4">
    <source>
        <dbReference type="ARBA" id="ARBA00022603"/>
    </source>
</evidence>
<feature type="domain" description="S-adenosylmethionine-dependent methyltransferase" evidence="8">
    <location>
        <begin position="176"/>
        <end position="372"/>
    </location>
</feature>
<evidence type="ECO:0000256" key="5">
    <source>
        <dbReference type="ARBA" id="ARBA00022679"/>
    </source>
</evidence>
<accession>A0A6M2BQX8</accession>
<evidence type="ECO:0000256" key="7">
    <source>
        <dbReference type="ARBA" id="ARBA00038091"/>
    </source>
</evidence>
<dbReference type="InterPro" id="IPR029063">
    <property type="entry name" value="SAM-dependent_MTases_sf"/>
</dbReference>
<evidence type="ECO:0000313" key="10">
    <source>
        <dbReference type="EMBL" id="NGY04625.1"/>
    </source>
</evidence>
<evidence type="ECO:0000259" key="8">
    <source>
        <dbReference type="Pfam" id="PF10672"/>
    </source>
</evidence>
<dbReference type="GO" id="GO:0008168">
    <property type="term" value="F:methyltransferase activity"/>
    <property type="evidence" value="ECO:0007669"/>
    <property type="project" value="UniProtKB-KW"/>
</dbReference>
<dbReference type="InterPro" id="IPR015947">
    <property type="entry name" value="PUA-like_sf"/>
</dbReference>
<keyword evidence="6" id="KW-0949">S-adenosyl-L-methionine</keyword>
<keyword evidence="5 10" id="KW-0808">Transferase</keyword>
<dbReference type="GO" id="GO:0006364">
    <property type="term" value="P:rRNA processing"/>
    <property type="evidence" value="ECO:0007669"/>
    <property type="project" value="UniProtKB-KW"/>
</dbReference>
<gene>
    <name evidence="10" type="ORF">G7Y85_07610</name>
</gene>
<comment type="subcellular location">
    <subcellularLocation>
        <location evidence="1">Cytoplasm</location>
    </subcellularLocation>
</comment>
<dbReference type="SUPFAM" id="SSF53335">
    <property type="entry name" value="S-adenosyl-L-methionine-dependent methyltransferases"/>
    <property type="match status" value="1"/>
</dbReference>
<dbReference type="InterPro" id="IPR036974">
    <property type="entry name" value="PUA_sf"/>
</dbReference>
<dbReference type="CDD" id="cd11572">
    <property type="entry name" value="RlmI_M_like"/>
    <property type="match status" value="1"/>
</dbReference>
<sequence>MKPPVLTLKLKPREERRLRAGHLWVYSNEIEVGPEFRQIEPGSLCRIVDSRDKPLGLGYVNPRTLLAVRLLDADSQRTIDRSWFVRRLAAALALRERLYGEACYRLVHGEGDGLPGLIIDRYGDVLVVQVTTAGMERLKTEWLAALGELLQPRGILLRNDNAARELEGLSQENEVIGEIADPLEIREEGIGFRLSLLGGQKTGFFFDQRDNRSRLARYVRDRSVLDVFSYVGAWGLRALRDGASAATCLDSSQAALDVAQASAGLNGLPLDTIRDDALAGMKALRAEGRQFDVVIVDPPALIKRRKDHDAGLEHYAALNRTALHLLRDGGILVSCSCSHHLEADELQRILLRESRHLGRRLQLLEQGAQGPDHPVHPAIPETRYLKAFFCAVSAG</sequence>
<evidence type="ECO:0000256" key="3">
    <source>
        <dbReference type="ARBA" id="ARBA00022552"/>
    </source>
</evidence>
<dbReference type="PANTHER" id="PTHR42873">
    <property type="entry name" value="RIBOSOMAL RNA LARGE SUBUNIT METHYLTRANSFERASE"/>
    <property type="match status" value="1"/>
</dbReference>
<evidence type="ECO:0000256" key="6">
    <source>
        <dbReference type="ARBA" id="ARBA00022691"/>
    </source>
</evidence>
<dbReference type="Pfam" id="PF17785">
    <property type="entry name" value="PUA_3"/>
    <property type="match status" value="1"/>
</dbReference>